<evidence type="ECO:0000259" key="1">
    <source>
        <dbReference type="Pfam" id="PF13590"/>
    </source>
</evidence>
<dbReference type="InterPro" id="IPR025411">
    <property type="entry name" value="DUF4136"/>
</dbReference>
<accession>A0ABX2EC23</accession>
<protein>
    <submittedName>
        <fullName evidence="2">DUF4136 domain-containing protein</fullName>
    </submittedName>
</protein>
<comment type="caution">
    <text evidence="2">The sequence shown here is derived from an EMBL/GenBank/DDBJ whole genome shotgun (WGS) entry which is preliminary data.</text>
</comment>
<gene>
    <name evidence="2" type="ORF">HLB44_06925</name>
</gene>
<keyword evidence="3" id="KW-1185">Reference proteome</keyword>
<dbReference type="Gene3D" id="3.30.160.670">
    <property type="match status" value="1"/>
</dbReference>
<dbReference type="Proteomes" id="UP000737171">
    <property type="component" value="Unassembled WGS sequence"/>
</dbReference>
<name>A0ABX2EC23_9BURK</name>
<evidence type="ECO:0000313" key="3">
    <source>
        <dbReference type="Proteomes" id="UP000737171"/>
    </source>
</evidence>
<evidence type="ECO:0000313" key="2">
    <source>
        <dbReference type="EMBL" id="NRF66711.1"/>
    </source>
</evidence>
<sequence length="203" mass="22425">MKRRSMIVGAAIGGPALWLGGCAAMNQVSAEVSTFGEWPAARRGASFAFERLPSQQQSPEVQQHLEGAAGLALQKHGFRPVAGNAEPDVLVQLGARITRTDRSPWDDPLWWHGGFGRWRHGPWRGPYWSLGASWRYESPRYDREVALLIRDRVSGKPLYEARASSEGNYGSVESLLKPLFDAALYDFPAVGVVNPRRVTVPLS</sequence>
<feature type="domain" description="DUF4136" evidence="1">
    <location>
        <begin position="35"/>
        <end position="188"/>
    </location>
</feature>
<organism evidence="2 3">
    <name type="scientific">Pseudaquabacterium terrae</name>
    <dbReference type="NCBI Taxonomy" id="2732868"/>
    <lineage>
        <taxon>Bacteria</taxon>
        <taxon>Pseudomonadati</taxon>
        <taxon>Pseudomonadota</taxon>
        <taxon>Betaproteobacteria</taxon>
        <taxon>Burkholderiales</taxon>
        <taxon>Sphaerotilaceae</taxon>
        <taxon>Pseudaquabacterium</taxon>
    </lineage>
</organism>
<dbReference type="Pfam" id="PF13590">
    <property type="entry name" value="DUF4136"/>
    <property type="match status" value="1"/>
</dbReference>
<dbReference type="RefSeq" id="WP_173121820.1">
    <property type="nucleotide sequence ID" value="NZ_JABRWJ010000002.1"/>
</dbReference>
<reference evidence="2 3" key="1">
    <citation type="submission" date="2020-05" db="EMBL/GenBank/DDBJ databases">
        <title>Aquincola sp. isolate from soil.</title>
        <authorList>
            <person name="Han J."/>
            <person name="Kim D.-U."/>
        </authorList>
    </citation>
    <scope>NUCLEOTIDE SEQUENCE [LARGE SCALE GENOMIC DNA]</scope>
    <source>
        <strain evidence="2 3">S2</strain>
    </source>
</reference>
<dbReference type="EMBL" id="JABRWJ010000002">
    <property type="protein sequence ID" value="NRF66711.1"/>
    <property type="molecule type" value="Genomic_DNA"/>
</dbReference>
<dbReference type="PROSITE" id="PS51257">
    <property type="entry name" value="PROKAR_LIPOPROTEIN"/>
    <property type="match status" value="1"/>
</dbReference>
<proteinExistence type="predicted"/>